<feature type="binding site" evidence="9">
    <location>
        <begin position="175"/>
        <end position="182"/>
    </location>
    <ligand>
        <name>NAD(+)</name>
        <dbReference type="ChEBI" id="CHEBI:57540"/>
    </ligand>
</feature>
<evidence type="ECO:0000313" key="15">
    <source>
        <dbReference type="Proteomes" id="UP000305233"/>
    </source>
</evidence>
<evidence type="ECO:0000256" key="3">
    <source>
        <dbReference type="ARBA" id="ARBA00022827"/>
    </source>
</evidence>
<proteinExistence type="inferred from homology"/>
<keyword evidence="6" id="KW-1015">Disulfide bond</keyword>
<evidence type="ECO:0000256" key="4">
    <source>
        <dbReference type="ARBA" id="ARBA00023002"/>
    </source>
</evidence>
<evidence type="ECO:0000256" key="11">
    <source>
        <dbReference type="RuleBase" id="RU003691"/>
    </source>
</evidence>
<keyword evidence="5 9" id="KW-0520">NAD</keyword>
<dbReference type="Pfam" id="PF02852">
    <property type="entry name" value="Pyr_redox_dim"/>
    <property type="match status" value="1"/>
</dbReference>
<dbReference type="Pfam" id="PF07992">
    <property type="entry name" value="Pyr_redox_2"/>
    <property type="match status" value="1"/>
</dbReference>
<dbReference type="SUPFAM" id="SSF51905">
    <property type="entry name" value="FAD/NAD(P)-binding domain"/>
    <property type="match status" value="1"/>
</dbReference>
<dbReference type="InterPro" id="IPR036188">
    <property type="entry name" value="FAD/NAD-bd_sf"/>
</dbReference>
<dbReference type="EMBL" id="SSWH01000016">
    <property type="protein sequence ID" value="THJ64845.1"/>
    <property type="molecule type" value="Genomic_DNA"/>
</dbReference>
<feature type="binding site" evidence="9">
    <location>
        <position position="265"/>
    </location>
    <ligand>
        <name>NAD(+)</name>
        <dbReference type="ChEBI" id="CHEBI:57540"/>
    </ligand>
</feature>
<accession>A0A4S5E0J6</accession>
<keyword evidence="2 11" id="KW-0285">Flavoprotein</keyword>
<evidence type="ECO:0000313" key="14">
    <source>
        <dbReference type="EMBL" id="THJ64845.1"/>
    </source>
</evidence>
<dbReference type="GO" id="GO:0004148">
    <property type="term" value="F:dihydrolipoyl dehydrogenase (NADH) activity"/>
    <property type="evidence" value="ECO:0007669"/>
    <property type="project" value="TreeGrafter"/>
</dbReference>
<dbReference type="PIRSF" id="PIRSF000350">
    <property type="entry name" value="Mercury_reductase_MerA"/>
    <property type="match status" value="1"/>
</dbReference>
<dbReference type="PROSITE" id="PS00076">
    <property type="entry name" value="PYRIDINE_REDOX_1"/>
    <property type="match status" value="1"/>
</dbReference>
<evidence type="ECO:0000256" key="5">
    <source>
        <dbReference type="ARBA" id="ARBA00023027"/>
    </source>
</evidence>
<organism evidence="14 15">
    <name type="scientific">Arthrobacter echini</name>
    <dbReference type="NCBI Taxonomy" id="1529066"/>
    <lineage>
        <taxon>Bacteria</taxon>
        <taxon>Bacillati</taxon>
        <taxon>Actinomycetota</taxon>
        <taxon>Actinomycetes</taxon>
        <taxon>Micrococcales</taxon>
        <taxon>Micrococcaceae</taxon>
        <taxon>Arthrobacter</taxon>
    </lineage>
</organism>
<reference evidence="14 15" key="1">
    <citation type="submission" date="2019-04" db="EMBL/GenBank/DDBJ databases">
        <authorList>
            <person name="Liu Q."/>
            <person name="Xin Y.-H."/>
        </authorList>
    </citation>
    <scope>NUCLEOTIDE SEQUENCE [LARGE SCALE GENOMIC DNA]</scope>
    <source>
        <strain evidence="14 15">AM23</strain>
    </source>
</reference>
<dbReference type="InterPro" id="IPR050151">
    <property type="entry name" value="Class-I_Pyr_Nuc-Dis_Oxidored"/>
</dbReference>
<dbReference type="GO" id="GO:0050627">
    <property type="term" value="F:mycothione reductase [NAD(P)H] activity"/>
    <property type="evidence" value="ECO:0007669"/>
    <property type="project" value="UniProtKB-EC"/>
</dbReference>
<feature type="active site" description="Proton acceptor" evidence="8">
    <location>
        <position position="450"/>
    </location>
</feature>
<dbReference type="PANTHER" id="PTHR22912">
    <property type="entry name" value="DISULFIDE OXIDOREDUCTASE"/>
    <property type="match status" value="1"/>
</dbReference>
<dbReference type="InterPro" id="IPR016156">
    <property type="entry name" value="FAD/NAD-linked_Rdtase_dimer_sf"/>
</dbReference>
<dbReference type="OrthoDB" id="9800167at2"/>
<feature type="domain" description="Pyridine nucleotide-disulphide oxidoreductase dimerisation" evidence="12">
    <location>
        <begin position="347"/>
        <end position="460"/>
    </location>
</feature>
<dbReference type="GO" id="GO:0006103">
    <property type="term" value="P:2-oxoglutarate metabolic process"/>
    <property type="evidence" value="ECO:0007669"/>
    <property type="project" value="TreeGrafter"/>
</dbReference>
<feature type="domain" description="FAD/NAD(P)-binding" evidence="13">
    <location>
        <begin position="4"/>
        <end position="325"/>
    </location>
</feature>
<dbReference type="RefSeq" id="WP_136455631.1">
    <property type="nucleotide sequence ID" value="NZ_SSWH01000016.1"/>
</dbReference>
<comment type="caution">
    <text evidence="14">The sequence shown here is derived from an EMBL/GenBank/DDBJ whole genome shotgun (WGS) entry which is preliminary data.</text>
</comment>
<evidence type="ECO:0000259" key="13">
    <source>
        <dbReference type="Pfam" id="PF07992"/>
    </source>
</evidence>
<comment type="cofactor">
    <cofactor evidence="9">
        <name>FAD</name>
        <dbReference type="ChEBI" id="CHEBI:57692"/>
    </cofactor>
    <text evidence="9">Binds 1 FAD per subunit.</text>
</comment>
<evidence type="ECO:0000256" key="2">
    <source>
        <dbReference type="ARBA" id="ARBA00022630"/>
    </source>
</evidence>
<name>A0A4S5E0J6_9MICC</name>
<keyword evidence="3 9" id="KW-0274">FAD</keyword>
<evidence type="ECO:0000256" key="10">
    <source>
        <dbReference type="PIRSR" id="PIRSR000350-4"/>
    </source>
</evidence>
<feature type="binding site" evidence="9">
    <location>
        <begin position="138"/>
        <end position="140"/>
    </location>
    <ligand>
        <name>FAD</name>
        <dbReference type="ChEBI" id="CHEBI:57692"/>
    </ligand>
</feature>
<feature type="binding site" evidence="9">
    <location>
        <position position="48"/>
    </location>
    <ligand>
        <name>FAD</name>
        <dbReference type="ChEBI" id="CHEBI:57692"/>
    </ligand>
</feature>
<dbReference type="EC" id="1.8.1.15" evidence="14"/>
<dbReference type="InterPro" id="IPR012999">
    <property type="entry name" value="Pyr_OxRdtase_I_AS"/>
</dbReference>
<keyword evidence="4 11" id="KW-0560">Oxidoreductase</keyword>
<evidence type="ECO:0000256" key="1">
    <source>
        <dbReference type="ARBA" id="ARBA00007532"/>
    </source>
</evidence>
<evidence type="ECO:0000256" key="6">
    <source>
        <dbReference type="ARBA" id="ARBA00023157"/>
    </source>
</evidence>
<comment type="similarity">
    <text evidence="1 11">Belongs to the class-I pyridine nucleotide-disulfide oxidoreductase family.</text>
</comment>
<feature type="binding site" evidence="9">
    <location>
        <position position="311"/>
    </location>
    <ligand>
        <name>FAD</name>
        <dbReference type="ChEBI" id="CHEBI:57692"/>
    </ligand>
</feature>
<dbReference type="Gene3D" id="3.30.390.30">
    <property type="match status" value="1"/>
</dbReference>
<protein>
    <submittedName>
        <fullName evidence="14">Mycothione reductase</fullName>
        <ecNumber evidence="14">1.8.1.15</ecNumber>
    </submittedName>
</protein>
<dbReference type="InterPro" id="IPR023753">
    <property type="entry name" value="FAD/NAD-binding_dom"/>
</dbReference>
<evidence type="ECO:0000259" key="12">
    <source>
        <dbReference type="Pfam" id="PF02852"/>
    </source>
</evidence>
<dbReference type="PANTHER" id="PTHR22912:SF217">
    <property type="entry name" value="DIHYDROLIPOYL DEHYDROGENASE"/>
    <property type="match status" value="1"/>
</dbReference>
<evidence type="ECO:0000256" key="8">
    <source>
        <dbReference type="PIRSR" id="PIRSR000350-2"/>
    </source>
</evidence>
<dbReference type="InterPro" id="IPR004099">
    <property type="entry name" value="Pyr_nucl-diS_OxRdtase_dimer"/>
</dbReference>
<dbReference type="Proteomes" id="UP000305233">
    <property type="component" value="Unassembled WGS sequence"/>
</dbReference>
<dbReference type="AlphaFoldDB" id="A0A4S5E0J6"/>
<dbReference type="InterPro" id="IPR001100">
    <property type="entry name" value="Pyr_nuc-diS_OxRdtase"/>
</dbReference>
<evidence type="ECO:0000256" key="9">
    <source>
        <dbReference type="PIRSR" id="PIRSR000350-3"/>
    </source>
</evidence>
<dbReference type="NCBIfam" id="NF005884">
    <property type="entry name" value="PRK07846.1"/>
    <property type="match status" value="1"/>
</dbReference>
<gene>
    <name evidence="14" type="ORF">E8P82_13775</name>
</gene>
<dbReference type="Gene3D" id="3.50.50.60">
    <property type="entry name" value="FAD/NAD(P)-binding domain"/>
    <property type="match status" value="2"/>
</dbReference>
<feature type="disulfide bond" description="Redox-active" evidence="10">
    <location>
        <begin position="39"/>
        <end position="44"/>
    </location>
</feature>
<keyword evidence="9" id="KW-0547">Nucleotide-binding</keyword>
<keyword evidence="7 11" id="KW-0676">Redox-active center</keyword>
<sequence length="473" mass="51426">MTHYDLAIIGTGSGNSLITRRWADRKVVLVDRGAFGGTCLNRGCIPTKMYVYPADLAAASGDAARLGVDLSLEGVRWQDVRDRIFTRIDANSADARSYRADQPEYVTLIEDDVHLVGEKSFQTSSGEVISADQLVIATGSHAIRPDIPGIDLPQVHTSDTIMRLPDRPRRLLIKGGGYIAAEFAHIFGSFGTEVTITVRSGTMLRHLDETVSTVFTEQAAQQWDVRLRTAVTGLTANDDGSVTARLEGPDGQSDLEVDLVLVAVGRAPNTDGLGVEEVGFDLHPDRRLAVDEYQRVLRAGEPVEGVWSLGDVSSAHQLKHVANHEARTVAHNLLHPDELRASDHRFVPAAVFSHPQVAAVGLTEEQALAYAETSGVPVVTAVQQYGATAYGWAMEDTTGFVKLIAEQPTGRILGAHIVGHEASLLIQPILQAMSFDLDAYSMARGQYWIHPALTEVVENALLKLRTNRELLHP</sequence>
<keyword evidence="15" id="KW-1185">Reference proteome</keyword>
<dbReference type="SUPFAM" id="SSF55424">
    <property type="entry name" value="FAD/NAD-linked reductases, dimerisation (C-terminal) domain"/>
    <property type="match status" value="1"/>
</dbReference>
<dbReference type="PRINTS" id="PR00368">
    <property type="entry name" value="FADPNR"/>
</dbReference>
<dbReference type="GO" id="GO:0050660">
    <property type="term" value="F:flavin adenine dinucleotide binding"/>
    <property type="evidence" value="ECO:0007669"/>
    <property type="project" value="TreeGrafter"/>
</dbReference>
<dbReference type="PRINTS" id="PR00411">
    <property type="entry name" value="PNDRDTASEI"/>
</dbReference>
<evidence type="ECO:0000256" key="7">
    <source>
        <dbReference type="ARBA" id="ARBA00023284"/>
    </source>
</evidence>